<reference evidence="4" key="1">
    <citation type="journal article" date="2023" name="Int. J. Syst. Evol. Microbiol.">
        <title>Mesoterricola silvestris gen. nov., sp. nov., Mesoterricola sediminis sp. nov., Geothrix oryzae sp. nov., Geothrix edaphica sp. nov., Geothrix rubra sp. nov., and Geothrix limicola sp. nov., six novel members of Acidobacteriota isolated from soils.</title>
        <authorList>
            <person name="Itoh H."/>
            <person name="Sugisawa Y."/>
            <person name="Mise K."/>
            <person name="Xu Z."/>
            <person name="Kuniyasu M."/>
            <person name="Ushijima N."/>
            <person name="Kawano K."/>
            <person name="Kobayashi E."/>
            <person name="Shiratori Y."/>
            <person name="Masuda Y."/>
            <person name="Senoo K."/>
        </authorList>
    </citation>
    <scope>NUCLEOTIDE SEQUENCE [LARGE SCALE GENOMIC DNA]</scope>
    <source>
        <strain evidence="4">Red222</strain>
    </source>
</reference>
<dbReference type="SUPFAM" id="SSF55008">
    <property type="entry name" value="HMA, heavy metal-associated domain"/>
    <property type="match status" value="1"/>
</dbReference>
<accession>A0ABM8DUG5</accession>
<protein>
    <recommendedName>
        <fullName evidence="2">HMA domain-containing protein</fullName>
    </recommendedName>
</protein>
<proteinExistence type="predicted"/>
<dbReference type="InterPro" id="IPR017969">
    <property type="entry name" value="Heavy-metal-associated_CS"/>
</dbReference>
<evidence type="ECO:0000259" key="2">
    <source>
        <dbReference type="PROSITE" id="PS50846"/>
    </source>
</evidence>
<dbReference type="InterPro" id="IPR006121">
    <property type="entry name" value="HMA_dom"/>
</dbReference>
<name>A0ABM8DUG5_9BACT</name>
<gene>
    <name evidence="3" type="ORF">GETHOR_27970</name>
</gene>
<dbReference type="InterPro" id="IPR036163">
    <property type="entry name" value="HMA_dom_sf"/>
</dbReference>
<dbReference type="Gene3D" id="3.30.70.100">
    <property type="match status" value="1"/>
</dbReference>
<dbReference type="CDD" id="cd00371">
    <property type="entry name" value="HMA"/>
    <property type="match status" value="1"/>
</dbReference>
<organism evidence="3 4">
    <name type="scientific">Geothrix oryzae</name>
    <dbReference type="NCBI Taxonomy" id="2927975"/>
    <lineage>
        <taxon>Bacteria</taxon>
        <taxon>Pseudomonadati</taxon>
        <taxon>Acidobacteriota</taxon>
        <taxon>Holophagae</taxon>
        <taxon>Holophagales</taxon>
        <taxon>Holophagaceae</taxon>
        <taxon>Geothrix</taxon>
    </lineage>
</organism>
<dbReference type="Pfam" id="PF00403">
    <property type="entry name" value="HMA"/>
    <property type="match status" value="1"/>
</dbReference>
<dbReference type="PROSITE" id="PS50846">
    <property type="entry name" value="HMA_2"/>
    <property type="match status" value="1"/>
</dbReference>
<dbReference type="RefSeq" id="WP_286354396.1">
    <property type="nucleotide sequence ID" value="NZ_AP027079.1"/>
</dbReference>
<dbReference type="PROSITE" id="PS01047">
    <property type="entry name" value="HMA_1"/>
    <property type="match status" value="1"/>
</dbReference>
<keyword evidence="1" id="KW-0479">Metal-binding</keyword>
<feature type="domain" description="HMA" evidence="2">
    <location>
        <begin position="2"/>
        <end position="65"/>
    </location>
</feature>
<dbReference type="EMBL" id="AP027079">
    <property type="protein sequence ID" value="BDU70696.1"/>
    <property type="molecule type" value="Genomic_DNA"/>
</dbReference>
<evidence type="ECO:0000313" key="4">
    <source>
        <dbReference type="Proteomes" id="UP001242010"/>
    </source>
</evidence>
<sequence length="68" mass="7059">MTIKIYRVTGMTCGGCVRHVDKAIRATPGVSEVAVDLAQGTATVTGTATFEALSARVSEAGYQLVEQA</sequence>
<dbReference type="Proteomes" id="UP001242010">
    <property type="component" value="Chromosome"/>
</dbReference>
<evidence type="ECO:0000256" key="1">
    <source>
        <dbReference type="ARBA" id="ARBA00022723"/>
    </source>
</evidence>
<evidence type="ECO:0000313" key="3">
    <source>
        <dbReference type="EMBL" id="BDU70696.1"/>
    </source>
</evidence>
<keyword evidence="4" id="KW-1185">Reference proteome</keyword>